<dbReference type="Proteomes" id="UP000000841">
    <property type="component" value="Chromosome"/>
</dbReference>
<evidence type="ECO:0000313" key="3">
    <source>
        <dbReference type="EMBL" id="ACU96763.1"/>
    </source>
</evidence>
<dbReference type="AlphaFoldDB" id="C7MTN0"/>
<dbReference type="STRING" id="471857.Svir_17350"/>
<dbReference type="Gene3D" id="1.10.132.100">
    <property type="match status" value="1"/>
</dbReference>
<accession>C7MTN0</accession>
<dbReference type="NCBIfam" id="TIGR02547">
    <property type="entry name" value="casA_cse1"/>
    <property type="match status" value="1"/>
</dbReference>
<dbReference type="eggNOG" id="COG1203">
    <property type="taxonomic scope" value="Bacteria"/>
</dbReference>
<dbReference type="CDD" id="cd09729">
    <property type="entry name" value="Cse1_I-E"/>
    <property type="match status" value="1"/>
</dbReference>
<evidence type="ECO:0000256" key="2">
    <source>
        <dbReference type="SAM" id="MobiDB-lite"/>
    </source>
</evidence>
<keyword evidence="1" id="KW-0175">Coiled coil</keyword>
<feature type="compositionally biased region" description="Low complexity" evidence="2">
    <location>
        <begin position="554"/>
        <end position="567"/>
    </location>
</feature>
<name>C7MTN0_SACVD</name>
<dbReference type="HOGENOM" id="CLU_034285_0_0_11"/>
<proteinExistence type="predicted"/>
<sequence>MRCVTDEYNLLTQPWLPIRHRHSGALEAVGIAEALLRSHELADLVVDVPTQVPALLRQVLLPVMVDALGPPTTREGWSKRFAAGRFTDEERDRLSEYFDQYRDRFALFHDTRPFAQVAGLRTPKGETKGTAVLVATAASGNNVPLFTSRTDGDPFPLTPGEAARWLLHTQCWDTAAIKSGAEGDPKVKAGKTTGNPTGPLGQLGVVVPVGRSLYETLLLNTPVHPEDMWGVPQWKRDPPFGPEWDTYAPQGLLELWTWQSRRVRLSPEQTGDGQRVCRVVLTAGDRISVLPEWEPHTTWTSAPNPKAGAPARRPRRHAPGKAIWQGMEALLAVEREEKGKFHTSDLLRQINSARVDGVIADDYPLRVQTYGLLYGNQSAVVEDILHDAMPLPVAALRAEGEVYDLVAEATEQAEELAQAVNSLSADLRRAQGADPIPWDKGHRPGELVLHALDPLVRRLLAGISATGTDFDVLSRGQRAWEQKAWAETMRIAERVLGTASAGAFIGREVADKGKKDGKKVLYSLGTAERDFRARLARILPRAAEHRREAKPELGVASSGASTQGQGS</sequence>
<dbReference type="Pfam" id="PF09481">
    <property type="entry name" value="CRISPR_Cse1"/>
    <property type="match status" value="1"/>
</dbReference>
<gene>
    <name evidence="3" type="ordered locus">Svir_17350</name>
</gene>
<feature type="region of interest" description="Disordered" evidence="2">
    <location>
        <begin position="296"/>
        <end position="316"/>
    </location>
</feature>
<dbReference type="EMBL" id="CP001683">
    <property type="protein sequence ID" value="ACU96763.1"/>
    <property type="molecule type" value="Genomic_DNA"/>
</dbReference>
<organism evidence="3 4">
    <name type="scientific">Saccharomonospora viridis (strain ATCC 15386 / DSM 43017 / JCM 3036 / CCUG 5913 / NBRC 12207 / NCIMB 9602 / P101)</name>
    <name type="common">Thermoactinomyces viridis</name>
    <dbReference type="NCBI Taxonomy" id="471857"/>
    <lineage>
        <taxon>Bacteria</taxon>
        <taxon>Bacillati</taxon>
        <taxon>Actinomycetota</taxon>
        <taxon>Actinomycetes</taxon>
        <taxon>Pseudonocardiales</taxon>
        <taxon>Pseudonocardiaceae</taxon>
        <taxon>Saccharomonospora</taxon>
    </lineage>
</organism>
<reference evidence="3 4" key="1">
    <citation type="journal article" date="2009" name="Stand. Genomic Sci.">
        <title>Complete genome sequence of Saccharomonospora viridis type strain (P101).</title>
        <authorList>
            <person name="Pati A."/>
            <person name="Sikorski J."/>
            <person name="Nolan M."/>
            <person name="Lapidus A."/>
            <person name="Copeland A."/>
            <person name="Glavina Del Rio T."/>
            <person name="Lucas S."/>
            <person name="Chen F."/>
            <person name="Tice H."/>
            <person name="Pitluck S."/>
            <person name="Cheng J.F."/>
            <person name="Chertkov O."/>
            <person name="Brettin T."/>
            <person name="Han C."/>
            <person name="Detter J.C."/>
            <person name="Kuske C."/>
            <person name="Bruce D."/>
            <person name="Goodwin L."/>
            <person name="Chain P."/>
            <person name="D'haeseleer P."/>
            <person name="Chen A."/>
            <person name="Palaniappan K."/>
            <person name="Ivanova N."/>
            <person name="Mavromatis K."/>
            <person name="Mikhailova N."/>
            <person name="Rohde M."/>
            <person name="Tindall B.J."/>
            <person name="Goker M."/>
            <person name="Bristow J."/>
            <person name="Eisen J.A."/>
            <person name="Markowitz V."/>
            <person name="Hugenholtz P."/>
            <person name="Kyrpides N.C."/>
            <person name="Klenk H.P."/>
        </authorList>
    </citation>
    <scope>NUCLEOTIDE SEQUENCE [LARGE SCALE GENOMIC DNA]</scope>
    <source>
        <strain evidence="4">ATCC 15386 / DSM 43017 / JCM 3036 / NBRC 12207 / P101</strain>
    </source>
</reference>
<dbReference type="InterPro" id="IPR013381">
    <property type="entry name" value="CRISPR-assoc_prot_Cse1"/>
</dbReference>
<feature type="region of interest" description="Disordered" evidence="2">
    <location>
        <begin position="542"/>
        <end position="567"/>
    </location>
</feature>
<feature type="compositionally biased region" description="Low complexity" evidence="2">
    <location>
        <begin position="302"/>
        <end position="311"/>
    </location>
</feature>
<evidence type="ECO:0000313" key="4">
    <source>
        <dbReference type="Proteomes" id="UP000000841"/>
    </source>
</evidence>
<keyword evidence="4" id="KW-1185">Reference proteome</keyword>
<feature type="compositionally biased region" description="Basic and acidic residues" evidence="2">
    <location>
        <begin position="542"/>
        <end position="551"/>
    </location>
</feature>
<protein>
    <submittedName>
        <fullName evidence="3">CRISPR-associated protein, Cse1 family</fullName>
    </submittedName>
</protein>
<feature type="coiled-coil region" evidence="1">
    <location>
        <begin position="406"/>
        <end position="433"/>
    </location>
</feature>
<evidence type="ECO:0000256" key="1">
    <source>
        <dbReference type="SAM" id="Coils"/>
    </source>
</evidence>
<dbReference type="KEGG" id="svi:Svir_17350"/>